<name>A0A1G9RCZ0_9SPHI</name>
<evidence type="ECO:0000313" key="1">
    <source>
        <dbReference type="EMBL" id="SDM21031.1"/>
    </source>
</evidence>
<dbReference type="InterPro" id="IPR036412">
    <property type="entry name" value="HAD-like_sf"/>
</dbReference>
<dbReference type="SUPFAM" id="SSF56784">
    <property type="entry name" value="HAD-like"/>
    <property type="match status" value="1"/>
</dbReference>
<dbReference type="Proteomes" id="UP000183200">
    <property type="component" value="Unassembled WGS sequence"/>
</dbReference>
<reference evidence="2" key="1">
    <citation type="submission" date="2016-10" db="EMBL/GenBank/DDBJ databases">
        <authorList>
            <person name="Varghese N."/>
            <person name="Submissions S."/>
        </authorList>
    </citation>
    <scope>NUCLEOTIDE SEQUENCE [LARGE SCALE GENOMIC DNA]</scope>
    <source>
        <strain evidence="2">DSM 19110</strain>
    </source>
</reference>
<proteinExistence type="predicted"/>
<evidence type="ECO:0000313" key="2">
    <source>
        <dbReference type="Proteomes" id="UP000183200"/>
    </source>
</evidence>
<dbReference type="AlphaFoldDB" id="A0A1G9RCZ0"/>
<keyword evidence="2" id="KW-1185">Reference proteome</keyword>
<organism evidence="1 2">
    <name type="scientific">Pedobacter steynii</name>
    <dbReference type="NCBI Taxonomy" id="430522"/>
    <lineage>
        <taxon>Bacteria</taxon>
        <taxon>Pseudomonadati</taxon>
        <taxon>Bacteroidota</taxon>
        <taxon>Sphingobacteriia</taxon>
        <taxon>Sphingobacteriales</taxon>
        <taxon>Sphingobacteriaceae</taxon>
        <taxon>Pedobacter</taxon>
    </lineage>
</organism>
<gene>
    <name evidence="1" type="ORF">SAMN05421820_103202</name>
</gene>
<dbReference type="OrthoDB" id="762578at2"/>
<dbReference type="EMBL" id="FNGY01000003">
    <property type="protein sequence ID" value="SDM21031.1"/>
    <property type="molecule type" value="Genomic_DNA"/>
</dbReference>
<dbReference type="RefSeq" id="WP_074605867.1">
    <property type="nucleotide sequence ID" value="NZ_FNGY01000003.1"/>
</dbReference>
<dbReference type="InterPro" id="IPR023214">
    <property type="entry name" value="HAD_sf"/>
</dbReference>
<dbReference type="Gene3D" id="3.40.50.1000">
    <property type="entry name" value="HAD superfamily/HAD-like"/>
    <property type="match status" value="1"/>
</dbReference>
<accession>A0A1G9RCZ0</accession>
<sequence>MKGLFKPIYYGFFRRLFKLKFRRIQAGLNPSVPVYIVDIDNTLADTWPSLQELVHPNEQDRYRSLSVFLGMRKFILCKRKSAKVIFISARSFLSYQSTQEWLRSCGLDGCDLILVARAADKMYFIKTLISSGLKVVCVDDLSYNHEHGEMKLYHELIQELNELPLIYLGIKEIELINSYYGTNHPNTQTTCENLSDYCQH</sequence>
<protein>
    <submittedName>
        <fullName evidence="1">Uncharacterized protein</fullName>
    </submittedName>
</protein>